<evidence type="ECO:0000313" key="2">
    <source>
        <dbReference type="EMBL" id="NEA90241.1"/>
    </source>
</evidence>
<reference evidence="2" key="1">
    <citation type="submission" date="2020-01" db="EMBL/GenBank/DDBJ databases">
        <title>Insect and environment-associated Actinomycetes.</title>
        <authorList>
            <person name="Currrie C."/>
            <person name="Chevrette M."/>
            <person name="Carlson C."/>
            <person name="Stubbendieck R."/>
            <person name="Wendt-Pienkowski E."/>
        </authorList>
    </citation>
    <scope>NUCLEOTIDE SEQUENCE</scope>
    <source>
        <strain evidence="2">SID14436</strain>
    </source>
</reference>
<dbReference type="RefSeq" id="WP_164333136.1">
    <property type="nucleotide sequence ID" value="NZ_JAAGMD010000834.1"/>
</dbReference>
<name>A0A6G3R3L3_9ACTN</name>
<dbReference type="GO" id="GO:0008703">
    <property type="term" value="F:5-amino-6-(5-phosphoribosylamino)uracil reductase activity"/>
    <property type="evidence" value="ECO:0007669"/>
    <property type="project" value="InterPro"/>
</dbReference>
<dbReference type="AlphaFoldDB" id="A0A6G3R3L3"/>
<dbReference type="InterPro" id="IPR024072">
    <property type="entry name" value="DHFR-like_dom_sf"/>
</dbReference>
<dbReference type="GO" id="GO:0009231">
    <property type="term" value="P:riboflavin biosynthetic process"/>
    <property type="evidence" value="ECO:0007669"/>
    <property type="project" value="InterPro"/>
</dbReference>
<dbReference type="InterPro" id="IPR050765">
    <property type="entry name" value="Riboflavin_Biosynth_HTPR"/>
</dbReference>
<dbReference type="InterPro" id="IPR002734">
    <property type="entry name" value="RibDG_C"/>
</dbReference>
<dbReference type="EMBL" id="JAAGMD010000834">
    <property type="protein sequence ID" value="NEA90241.1"/>
    <property type="molecule type" value="Genomic_DNA"/>
</dbReference>
<proteinExistence type="predicted"/>
<gene>
    <name evidence="2" type="ORF">G3I53_30425</name>
</gene>
<accession>A0A6G3R3L3</accession>
<dbReference type="PANTHER" id="PTHR38011">
    <property type="entry name" value="DIHYDROFOLATE REDUCTASE FAMILY PROTEIN (AFU_ORTHOLOGUE AFUA_8G06820)"/>
    <property type="match status" value="1"/>
</dbReference>
<dbReference type="Pfam" id="PF01872">
    <property type="entry name" value="RibD_C"/>
    <property type="match status" value="1"/>
</dbReference>
<organism evidence="2">
    <name type="scientific">Streptomyces sp. SID14436</name>
    <dbReference type="NCBI Taxonomy" id="2706070"/>
    <lineage>
        <taxon>Bacteria</taxon>
        <taxon>Bacillati</taxon>
        <taxon>Actinomycetota</taxon>
        <taxon>Actinomycetes</taxon>
        <taxon>Kitasatosporales</taxon>
        <taxon>Streptomycetaceae</taxon>
        <taxon>Streptomyces</taxon>
    </lineage>
</organism>
<evidence type="ECO:0000259" key="1">
    <source>
        <dbReference type="Pfam" id="PF01872"/>
    </source>
</evidence>
<dbReference type="Gene3D" id="3.40.430.10">
    <property type="entry name" value="Dihydrofolate Reductase, subunit A"/>
    <property type="match status" value="1"/>
</dbReference>
<comment type="caution">
    <text evidence="2">The sequence shown here is derived from an EMBL/GenBank/DDBJ whole genome shotgun (WGS) entry which is preliminary data.</text>
</comment>
<sequence>MTRITADISVSLDGFVTGPDPGPRNGLGTGGDALHTWAFSDAPDDRRIVREATARSGAVVLGRRLFDLVDGPDGWNDEVGYGAREATRPAFVVVTTAPPESVRLSGLDWTFVTTGLADAVATARGRAEAASSAAGRELDVVLMGGGATIRSALDAGLVDELTLHLAPVVLGGGTPLFSGGTPRTLVQRTVVSTSTATHLTYDVGR</sequence>
<protein>
    <submittedName>
        <fullName evidence="2">Dihydrofolate reductase</fullName>
    </submittedName>
</protein>
<feature type="domain" description="Bacterial bifunctional deaminase-reductase C-terminal" evidence="1">
    <location>
        <begin position="4"/>
        <end position="187"/>
    </location>
</feature>
<dbReference type="PANTHER" id="PTHR38011:SF12">
    <property type="entry name" value="BIFUNCTIONAL DEAMINASE-REDUCTASE DOMAIN PROTEIN"/>
    <property type="match status" value="1"/>
</dbReference>
<dbReference type="SUPFAM" id="SSF53597">
    <property type="entry name" value="Dihydrofolate reductase-like"/>
    <property type="match status" value="1"/>
</dbReference>